<dbReference type="CDD" id="cd09128">
    <property type="entry name" value="PLDc_unchar1_2"/>
    <property type="match status" value="1"/>
</dbReference>
<evidence type="ECO:0000256" key="4">
    <source>
        <dbReference type="ARBA" id="ARBA00022801"/>
    </source>
</evidence>
<dbReference type="EMBL" id="FMUB01000005">
    <property type="protein sequence ID" value="SCX20804.1"/>
    <property type="molecule type" value="Genomic_DNA"/>
</dbReference>
<evidence type="ECO:0000256" key="3">
    <source>
        <dbReference type="ARBA" id="ARBA00012027"/>
    </source>
</evidence>
<keyword evidence="5" id="KW-0442">Lipid degradation</keyword>
<dbReference type="GO" id="GO:0004630">
    <property type="term" value="F:phospholipase D activity"/>
    <property type="evidence" value="ECO:0007669"/>
    <property type="project" value="UniProtKB-EC"/>
</dbReference>
<dbReference type="PROSITE" id="PS50035">
    <property type="entry name" value="PLD"/>
    <property type="match status" value="2"/>
</dbReference>
<dbReference type="GO" id="GO:0016042">
    <property type="term" value="P:lipid catabolic process"/>
    <property type="evidence" value="ECO:0007669"/>
    <property type="project" value="UniProtKB-KW"/>
</dbReference>
<dbReference type="STRING" id="1502745.SAMN02799620_02978"/>
<reference evidence="10" key="1">
    <citation type="submission" date="2016-10" db="EMBL/GenBank/DDBJ databases">
        <authorList>
            <person name="Varghese N."/>
            <person name="Submissions S."/>
        </authorList>
    </citation>
    <scope>NUCLEOTIDE SEQUENCE [LARGE SCALE GENOMIC DNA]</scope>
    <source>
        <strain evidence="10">UNC267MFSha1.1M11</strain>
    </source>
</reference>
<gene>
    <name evidence="8" type="ORF">HZU40_18565</name>
    <name evidence="9" type="ORF">SAMN02799620_02978</name>
</gene>
<proteinExistence type="inferred from homology"/>
<comment type="similarity">
    <text evidence="2">Belongs to the phospholipase D family.</text>
</comment>
<evidence type="ECO:0000256" key="1">
    <source>
        <dbReference type="ARBA" id="ARBA00000798"/>
    </source>
</evidence>
<comment type="catalytic activity">
    <reaction evidence="1">
        <text>a 1,2-diacyl-sn-glycero-3-phosphocholine + H2O = a 1,2-diacyl-sn-glycero-3-phosphate + choline + H(+)</text>
        <dbReference type="Rhea" id="RHEA:14445"/>
        <dbReference type="ChEBI" id="CHEBI:15354"/>
        <dbReference type="ChEBI" id="CHEBI:15377"/>
        <dbReference type="ChEBI" id="CHEBI:15378"/>
        <dbReference type="ChEBI" id="CHEBI:57643"/>
        <dbReference type="ChEBI" id="CHEBI:58608"/>
        <dbReference type="EC" id="3.1.4.4"/>
    </reaction>
</comment>
<dbReference type="GO" id="GO:0006793">
    <property type="term" value="P:phosphorus metabolic process"/>
    <property type="evidence" value="ECO:0007669"/>
    <property type="project" value="UniProtKB-ARBA"/>
</dbReference>
<name>A0A1G4WDH8_9MYCO</name>
<evidence type="ECO:0000259" key="7">
    <source>
        <dbReference type="PROSITE" id="PS50035"/>
    </source>
</evidence>
<dbReference type="InterPro" id="IPR051406">
    <property type="entry name" value="PLD_domain"/>
</dbReference>
<dbReference type="EMBL" id="CP059894">
    <property type="protein sequence ID" value="QNJ90287.1"/>
    <property type="molecule type" value="Genomic_DNA"/>
</dbReference>
<feature type="domain" description="PLD phosphodiesterase" evidence="7">
    <location>
        <begin position="88"/>
        <end position="115"/>
    </location>
</feature>
<dbReference type="EC" id="3.1.4.4" evidence="3"/>
<reference evidence="8 11" key="3">
    <citation type="submission" date="2020-07" db="EMBL/GenBank/DDBJ databases">
        <title>Draft genome sequence of four isobutane-metabolizing strains capable of cometabolically degrading diverse ether contaminants.</title>
        <authorList>
            <person name="Chen W."/>
            <person name="Faulkner N."/>
            <person name="Smith C."/>
            <person name="Hyman M."/>
        </authorList>
    </citation>
    <scope>NUCLEOTIDE SEQUENCE [LARGE SCALE GENOMIC DNA]</scope>
    <source>
        <strain evidence="8 11">2A</strain>
    </source>
</reference>
<dbReference type="PANTHER" id="PTHR43856:SF1">
    <property type="entry name" value="MITOCHONDRIAL CARDIOLIPIN HYDROLASE"/>
    <property type="match status" value="1"/>
</dbReference>
<dbReference type="Proteomes" id="UP000515498">
    <property type="component" value="Chromosome"/>
</dbReference>
<protein>
    <recommendedName>
        <fullName evidence="3">phospholipase D</fullName>
        <ecNumber evidence="3">3.1.4.4</ecNumber>
    </recommendedName>
</protein>
<evidence type="ECO:0000256" key="5">
    <source>
        <dbReference type="ARBA" id="ARBA00022963"/>
    </source>
</evidence>
<reference evidence="9" key="2">
    <citation type="submission" date="2016-10" db="EMBL/GenBank/DDBJ databases">
        <authorList>
            <person name="de Groot N.N."/>
        </authorList>
    </citation>
    <scope>NUCLEOTIDE SEQUENCE [LARGE SCALE GENOMIC DNA]</scope>
    <source>
        <strain evidence="9">UNC267MFSha1.1M11</strain>
    </source>
</reference>
<sequence length="332" mass="37618">MTRSLIILPDDSAKPVLDAIHAATKSVRIKMFAFSHRPLLEAVVAAHRRGVDVKVMLNPERRDGETDNDAARETLQQFGIEVRESNPAFDLTHEKSMVVDDEHAFVESLNWTEENFTLTRDYAVVTPSAYEVAEIIDCFEADWAREDFDPGTGAHLIWCPSNGRHRIADFIDQAEHTLFLQNERYQDPVIIERLVRAAHRGVKVHVMARAAHHLKDGKLVEGVSGMRILDDVGIKIHRLKHMKLHAKMILADHERAVVGSINFSPGSFDHRRELAIEVTDHEITKRLNEVAHHDWKHSERMDLSDAGLIADLTGRGRDPHDIDQLALHDPDA</sequence>
<dbReference type="CDD" id="cd09127">
    <property type="entry name" value="PLDc_unchar1_1"/>
    <property type="match status" value="1"/>
</dbReference>
<dbReference type="InterPro" id="IPR025202">
    <property type="entry name" value="PLD-like_dom"/>
</dbReference>
<dbReference type="RefSeq" id="WP_090358050.1">
    <property type="nucleotide sequence ID" value="NZ_CP059894.1"/>
</dbReference>
<evidence type="ECO:0000313" key="10">
    <source>
        <dbReference type="Proteomes" id="UP000199707"/>
    </source>
</evidence>
<evidence type="ECO:0000256" key="2">
    <source>
        <dbReference type="ARBA" id="ARBA00008664"/>
    </source>
</evidence>
<keyword evidence="6" id="KW-0443">Lipid metabolism</keyword>
<evidence type="ECO:0000313" key="8">
    <source>
        <dbReference type="EMBL" id="QNJ90287.1"/>
    </source>
</evidence>
<accession>A0A1G4WDH8</accession>
<dbReference type="AlphaFoldDB" id="A0A1G4WDH8"/>
<dbReference type="Gene3D" id="3.30.870.10">
    <property type="entry name" value="Endonuclease Chain A"/>
    <property type="match status" value="2"/>
</dbReference>
<dbReference type="SMART" id="SM00155">
    <property type="entry name" value="PLDc"/>
    <property type="match status" value="2"/>
</dbReference>
<evidence type="ECO:0000256" key="6">
    <source>
        <dbReference type="ARBA" id="ARBA00023098"/>
    </source>
</evidence>
<evidence type="ECO:0000313" key="11">
    <source>
        <dbReference type="Proteomes" id="UP000515498"/>
    </source>
</evidence>
<dbReference type="KEGG" id="mflu:HZU40_18565"/>
<dbReference type="PANTHER" id="PTHR43856">
    <property type="entry name" value="CARDIOLIPIN HYDROLASE"/>
    <property type="match status" value="1"/>
</dbReference>
<dbReference type="Proteomes" id="UP000199707">
    <property type="component" value="Unassembled WGS sequence"/>
</dbReference>
<dbReference type="SUPFAM" id="SSF56024">
    <property type="entry name" value="Phospholipase D/nuclease"/>
    <property type="match status" value="2"/>
</dbReference>
<dbReference type="GO" id="GO:0016891">
    <property type="term" value="F:RNA endonuclease activity producing 5'-phosphomonoesters, hydrolytic mechanism"/>
    <property type="evidence" value="ECO:0007669"/>
    <property type="project" value="TreeGrafter"/>
</dbReference>
<dbReference type="InterPro" id="IPR001736">
    <property type="entry name" value="PLipase_D/transphosphatidylase"/>
</dbReference>
<feature type="domain" description="PLD phosphodiesterase" evidence="7">
    <location>
        <begin position="240"/>
        <end position="267"/>
    </location>
</feature>
<dbReference type="Pfam" id="PF13091">
    <property type="entry name" value="PLDc_2"/>
    <property type="match status" value="2"/>
</dbReference>
<evidence type="ECO:0000313" key="9">
    <source>
        <dbReference type="EMBL" id="SCX20804.1"/>
    </source>
</evidence>
<organism evidence="9 10">
    <name type="scientific">Mycolicibacterium fluoranthenivorans</name>
    <dbReference type="NCBI Taxonomy" id="258505"/>
    <lineage>
        <taxon>Bacteria</taxon>
        <taxon>Bacillati</taxon>
        <taxon>Actinomycetota</taxon>
        <taxon>Actinomycetes</taxon>
        <taxon>Mycobacteriales</taxon>
        <taxon>Mycobacteriaceae</taxon>
        <taxon>Mycolicibacterium</taxon>
    </lineage>
</organism>
<keyword evidence="4" id="KW-0378">Hydrolase</keyword>